<dbReference type="Proteomes" id="UP000198242">
    <property type="component" value="Chromosome I"/>
</dbReference>
<dbReference type="PANTHER" id="PTHR36179:SF2">
    <property type="entry name" value="LUD DOMAIN-CONTAINING PROTEIN"/>
    <property type="match status" value="1"/>
</dbReference>
<dbReference type="InterPro" id="IPR024185">
    <property type="entry name" value="FTHF_cligase-like_sf"/>
</dbReference>
<dbReference type="InterPro" id="IPR003741">
    <property type="entry name" value="LUD_dom"/>
</dbReference>
<accession>A0A1C4WKS0</accession>
<dbReference type="EMBL" id="LT607411">
    <property type="protein sequence ID" value="SCE96812.1"/>
    <property type="molecule type" value="Genomic_DNA"/>
</dbReference>
<dbReference type="PANTHER" id="PTHR36179">
    <property type="entry name" value="LUD_DOM DOMAIN-CONTAINING PROTEIN"/>
    <property type="match status" value="1"/>
</dbReference>
<dbReference type="RefSeq" id="WP_089006427.1">
    <property type="nucleotide sequence ID" value="NZ_LT607411.1"/>
</dbReference>
<feature type="domain" description="LUD" evidence="1">
    <location>
        <begin position="26"/>
        <end position="184"/>
    </location>
</feature>
<dbReference type="InterPro" id="IPR037171">
    <property type="entry name" value="NagB/RpiA_transferase-like"/>
</dbReference>
<protein>
    <submittedName>
        <fullName evidence="2">Uncharacterized ACR, YkgG family COG1556</fullName>
    </submittedName>
</protein>
<organism evidence="2 3">
    <name type="scientific">Micromonospora viridifaciens</name>
    <dbReference type="NCBI Taxonomy" id="1881"/>
    <lineage>
        <taxon>Bacteria</taxon>
        <taxon>Bacillati</taxon>
        <taxon>Actinomycetota</taxon>
        <taxon>Actinomycetes</taxon>
        <taxon>Micromonosporales</taxon>
        <taxon>Micromonosporaceae</taxon>
        <taxon>Micromonospora</taxon>
    </lineage>
</organism>
<dbReference type="AlphaFoldDB" id="A0A1C4WKS0"/>
<dbReference type="SUPFAM" id="SSF100950">
    <property type="entry name" value="NagB/RpiA/CoA transferase-like"/>
    <property type="match status" value="1"/>
</dbReference>
<name>A0A1C4WKS0_MICVI</name>
<dbReference type="Gene3D" id="3.40.50.10420">
    <property type="entry name" value="NagB/RpiA/CoA transferase-like"/>
    <property type="match status" value="1"/>
</dbReference>
<reference evidence="3" key="1">
    <citation type="submission" date="2016-06" db="EMBL/GenBank/DDBJ databases">
        <authorList>
            <person name="Varghese N."/>
            <person name="Submissions Spin"/>
        </authorList>
    </citation>
    <scope>NUCLEOTIDE SEQUENCE [LARGE SCALE GENOMIC DNA]</scope>
    <source>
        <strain evidence="3">DSM 43909</strain>
    </source>
</reference>
<proteinExistence type="predicted"/>
<evidence type="ECO:0000313" key="2">
    <source>
        <dbReference type="EMBL" id="SCE96812.1"/>
    </source>
</evidence>
<evidence type="ECO:0000313" key="3">
    <source>
        <dbReference type="Proteomes" id="UP000198242"/>
    </source>
</evidence>
<keyword evidence="3" id="KW-1185">Reference proteome</keyword>
<gene>
    <name evidence="2" type="ORF">GA0074695_2535</name>
</gene>
<dbReference type="OrthoDB" id="4941530at2"/>
<sequence>MTTLTTTEAGLPIDETFEQAATEEQLQRTAEALREHNFAVEIVDRVADARALVNRLLPTDKTIFTASSETLRLSGLDDDINTSGRFNPLRPKLMELRDEGRFDDMRIAGAAPDVVVGSVHAVTEDGRLLAASGSGSQLGLYSFNAAQSIWIVGAQKVVPDLETALRRIETYSYPREDARFRALTGQPAMLAKILIINREMFPERGTVVLVREPIGY</sequence>
<evidence type="ECO:0000259" key="1">
    <source>
        <dbReference type="Pfam" id="PF02589"/>
    </source>
</evidence>
<dbReference type="Pfam" id="PF02589">
    <property type="entry name" value="LUD_dom"/>
    <property type="match status" value="1"/>
</dbReference>